<organism evidence="4 5">
    <name type="scientific">Polystyrenella longa</name>
    <dbReference type="NCBI Taxonomy" id="2528007"/>
    <lineage>
        <taxon>Bacteria</taxon>
        <taxon>Pseudomonadati</taxon>
        <taxon>Planctomycetota</taxon>
        <taxon>Planctomycetia</taxon>
        <taxon>Planctomycetales</taxon>
        <taxon>Planctomycetaceae</taxon>
        <taxon>Polystyrenella</taxon>
    </lineage>
</organism>
<keyword evidence="5" id="KW-1185">Reference proteome</keyword>
<gene>
    <name evidence="4" type="ORF">Pla110_27340</name>
</gene>
<dbReference type="InterPro" id="IPR028994">
    <property type="entry name" value="Integrin_alpha_N"/>
</dbReference>
<dbReference type="EMBL" id="CP036281">
    <property type="protein sequence ID" value="QDU80997.1"/>
    <property type="molecule type" value="Genomic_DNA"/>
</dbReference>
<dbReference type="InterPro" id="IPR047589">
    <property type="entry name" value="DUF11_rpt"/>
</dbReference>
<keyword evidence="1" id="KW-0732">Signal</keyword>
<dbReference type="Gene3D" id="2.60.120.560">
    <property type="entry name" value="Exo-inulinase, domain 1"/>
    <property type="match status" value="5"/>
</dbReference>
<sequence>MLFLPTILQRFVAFVSPFAAVKSLESKRKSTAPKSNVEALEVRTLLSAVIPVAAPVSTDLAVEMTSDAVAAEQGSEITYGIVVTNNGPAAVTDATVLDDVSSFLNNASWTATLSGGAVGDLAGTGGLNEVVELPAGASIQYVLTGTVKPSQIGTISNSASIDSPSNSDPAPENNFAGDSKLVVLNGTSGTGHFLLDGDRITSPEDQEYVSEVADFNGDGWNDILLLENEYSDDASVEHQLWINNGDGTFTSSALSEIDALVVDFEVGDIDLDGDLDLVMSEESNGTEKIANVYLNDGNGHFTSESQVTFTYRIATFAMADFNGDGYLDLATPDYENESYGTKTWLNDGNGEFNNFLFASNDFYHKEMKPGDFDGDGDMDLLIVGPWGPSEEFPYNTWTAVLFNNGDGAFDDGKTEFLNYNAESAEVGDLDNDGDLDLVITSFVRQDYSYVSPKHNIWLNNGDGTFVENPHLIQSLYAVDHELADIDGDGDLDLIAGGRLRSTYSEEILNNVWLNDGAGEFVASSYQFFNELNGEYYWPVFMSSGDLNNDGALDIVVTKINTGTDIWWNDPVAELPYRQNFSEGTGGLILGSPENTQLISPTGNEALRFDNSGLTGLSTALVSSFVDLPEEFRLSAEVKSVPGPNRWADGFLIFDYQSEIDFKYAGMFTGQNQWVIGHYQGHFGNRLVQVDWDDQGRQIKANQSYLLELLVNESNVELVVDGESILSGQFAATVINGDVGIASYNAVTLFDNVQLQSVEPLSLPHSEQFNHGQNHSLTSVTPNQVSVQNVAGEGLLSLNSTISGGVGIATIATSDPLPASFEVATQITSKYAPGKWYDGFIVFDYLNENDFKYAGMFTGQNQWTVGHYQGNWSDRLLTVDWDDSGRSIDVDTEYAVHLEVDGNVVKLSVDGELIGEATFSSNVNGGLTGVGNFNAKTLYNSFEIGDLIPTGAARNFPYQEDFESGTLGEFVLTPGSSGTIVEGAESKSFQMTGPGRDYESFKAIVPQKYALIDNYDISVEMTFPLEWSYTGGVIVFDYQDDDNFKFAGYGHQEIFTSLGYYQDGVLHSAVELNSFNKNGRFLDNNQSYKFHLSVGSTVAKFSINGEEIARGLFPDGFTGGDVGFGVTEGTTRFDNFKVAPEIENELEFEPDYRNVGYQQFYFVKENLWTGPTLDLAASSEAGVGLALLPTPAQLPEQFQVGSEITLVSGPDRMNNGYLIFDYLNENDFKYAGASADEGRWVIGHYQGNFDNPIESVDADSIGSAIELDQSFELHLDINGSDVELRVDGRLVASASFAASINTGDTGFGGNGAVTEFNNFELNGFIARGNATDLPYRTSFGPTESGDYLQEVHTADVEYELYNRLINATEAEGFGVVLLPLKEAIPSSFQMQIDTYMKFGGGWALDSFLIFDYVNENDFKYAGALAGQNQWIIGHWEGDFGQREVTVDWDDVGREILVNTYYELKINVNGNQVELIVDDESIANATFDAPVNVGEVGYGTWKGWTEYRDFRVAELTPSAAVTDAVFSGMAAEPEFLST</sequence>
<dbReference type="OrthoDB" id="9757622at2"/>
<evidence type="ECO:0000256" key="1">
    <source>
        <dbReference type="ARBA" id="ARBA00022729"/>
    </source>
</evidence>
<dbReference type="InterPro" id="IPR013517">
    <property type="entry name" value="FG-GAP"/>
</dbReference>
<proteinExistence type="predicted"/>
<evidence type="ECO:0000256" key="2">
    <source>
        <dbReference type="SAM" id="MobiDB-lite"/>
    </source>
</evidence>
<evidence type="ECO:0000313" key="5">
    <source>
        <dbReference type="Proteomes" id="UP000317178"/>
    </source>
</evidence>
<evidence type="ECO:0000313" key="4">
    <source>
        <dbReference type="EMBL" id="QDU80997.1"/>
    </source>
</evidence>
<protein>
    <submittedName>
        <fullName evidence="4">FG-GAP repeat protein</fullName>
    </submittedName>
</protein>
<name>A0A518CP48_9PLAN</name>
<accession>A0A518CP48</accession>
<dbReference type="Pfam" id="PF13517">
    <property type="entry name" value="FG-GAP_3"/>
    <property type="match status" value="2"/>
</dbReference>
<reference evidence="4 5" key="1">
    <citation type="submission" date="2019-02" db="EMBL/GenBank/DDBJ databases">
        <title>Deep-cultivation of Planctomycetes and their phenomic and genomic characterization uncovers novel biology.</title>
        <authorList>
            <person name="Wiegand S."/>
            <person name="Jogler M."/>
            <person name="Boedeker C."/>
            <person name="Pinto D."/>
            <person name="Vollmers J."/>
            <person name="Rivas-Marin E."/>
            <person name="Kohn T."/>
            <person name="Peeters S.H."/>
            <person name="Heuer A."/>
            <person name="Rast P."/>
            <person name="Oberbeckmann S."/>
            <person name="Bunk B."/>
            <person name="Jeske O."/>
            <person name="Meyerdierks A."/>
            <person name="Storesund J.E."/>
            <person name="Kallscheuer N."/>
            <person name="Luecker S."/>
            <person name="Lage O.M."/>
            <person name="Pohl T."/>
            <person name="Merkel B.J."/>
            <person name="Hornburger P."/>
            <person name="Mueller R.-W."/>
            <person name="Bruemmer F."/>
            <person name="Labrenz M."/>
            <person name="Spormann A.M."/>
            <person name="Op den Camp H."/>
            <person name="Overmann J."/>
            <person name="Amann R."/>
            <person name="Jetten M.S.M."/>
            <person name="Mascher T."/>
            <person name="Medema M.H."/>
            <person name="Devos D.P."/>
            <person name="Kaster A.-K."/>
            <person name="Ovreas L."/>
            <person name="Rohde M."/>
            <person name="Galperin M.Y."/>
            <person name="Jogler C."/>
        </authorList>
    </citation>
    <scope>NUCLEOTIDE SEQUENCE [LARGE SCALE GENOMIC DNA]</scope>
    <source>
        <strain evidence="4 5">Pla110</strain>
    </source>
</reference>
<dbReference type="PANTHER" id="PTHR46580">
    <property type="entry name" value="SENSOR KINASE-RELATED"/>
    <property type="match status" value="1"/>
</dbReference>
<dbReference type="NCBIfam" id="TIGR01451">
    <property type="entry name" value="B_ant_repeat"/>
    <property type="match status" value="1"/>
</dbReference>
<feature type="region of interest" description="Disordered" evidence="2">
    <location>
        <begin position="158"/>
        <end position="177"/>
    </location>
</feature>
<evidence type="ECO:0000259" key="3">
    <source>
        <dbReference type="Pfam" id="PF01345"/>
    </source>
</evidence>
<feature type="compositionally biased region" description="Low complexity" evidence="2">
    <location>
        <begin position="158"/>
        <end position="170"/>
    </location>
</feature>
<feature type="domain" description="DUF11" evidence="3">
    <location>
        <begin position="59"/>
        <end position="176"/>
    </location>
</feature>
<dbReference type="SUPFAM" id="SSF69318">
    <property type="entry name" value="Integrin alpha N-terminal domain"/>
    <property type="match status" value="2"/>
</dbReference>
<dbReference type="Proteomes" id="UP000317178">
    <property type="component" value="Chromosome"/>
</dbReference>
<dbReference type="KEGG" id="plon:Pla110_27340"/>
<dbReference type="Gene3D" id="2.130.10.130">
    <property type="entry name" value="Integrin alpha, N-terminal"/>
    <property type="match status" value="2"/>
</dbReference>
<dbReference type="Pfam" id="PF01345">
    <property type="entry name" value="DUF11"/>
    <property type="match status" value="1"/>
</dbReference>
<dbReference type="InterPro" id="IPR001434">
    <property type="entry name" value="OmcB-like_DUF11"/>
</dbReference>
<dbReference type="PANTHER" id="PTHR46580:SF4">
    <property type="entry name" value="ATP_GTP-BINDING PROTEIN"/>
    <property type="match status" value="1"/>
</dbReference>